<evidence type="ECO:0000313" key="1">
    <source>
        <dbReference type="EMBL" id="ABW69023.1"/>
    </source>
</evidence>
<name>A9A0A4_DESOH</name>
<dbReference type="GO" id="GO:0005975">
    <property type="term" value="P:carbohydrate metabolic process"/>
    <property type="evidence" value="ECO:0007669"/>
    <property type="project" value="InterPro"/>
</dbReference>
<dbReference type="RefSeq" id="WP_012176633.1">
    <property type="nucleotide sequence ID" value="NC_009943.1"/>
</dbReference>
<keyword evidence="2" id="KW-1185">Reference proteome</keyword>
<sequence length="349" mass="38876">MNAKAALSLKQDLSLDIDAVCGRIAATQRENGDIPWSEGDKTDPWDMVEAAMGLAVGGHYNRARAAYAWLAEKQHADGSWHAAYRDGVPEDRTYDTNMSSYIAVGAFQYYMITGDRAFLEGIWPTVEAGINFALSLQTDSGEIHWAKSPEGKTDPMALRTGSSSIYMSVKCALATAHILGIRRPRWKTALARLGDAVANRPHLFNIAKSRFSMDWFYPVLCGALSGEAAQRRIDKHWKKFVVKNTGVRCVSDEPWITIAETCELVLALSAMGNEEIAKMVFGWIADRRFDDGSYWCGFTIPKIVIWPGQKITWTNGVALLAADALYRLTPAARLFSHDFWTSEYPFLFA</sequence>
<dbReference type="InterPro" id="IPR012341">
    <property type="entry name" value="6hp_glycosidase-like_sf"/>
</dbReference>
<reference evidence="1 2" key="1">
    <citation type="submission" date="2007-10" db="EMBL/GenBank/DDBJ databases">
        <title>Complete sequence of Desulfococcus oleovorans Hxd3.</title>
        <authorList>
            <consortium name="US DOE Joint Genome Institute"/>
            <person name="Copeland A."/>
            <person name="Lucas S."/>
            <person name="Lapidus A."/>
            <person name="Barry K."/>
            <person name="Glavina del Rio T."/>
            <person name="Dalin E."/>
            <person name="Tice H."/>
            <person name="Pitluck S."/>
            <person name="Kiss H."/>
            <person name="Brettin T."/>
            <person name="Bruce D."/>
            <person name="Detter J.C."/>
            <person name="Han C."/>
            <person name="Schmutz J."/>
            <person name="Larimer F."/>
            <person name="Land M."/>
            <person name="Hauser L."/>
            <person name="Kyrpides N."/>
            <person name="Kim E."/>
            <person name="Wawrik B."/>
            <person name="Richardson P."/>
        </authorList>
    </citation>
    <scope>NUCLEOTIDE SEQUENCE [LARGE SCALE GENOMIC DNA]</scope>
    <source>
        <strain evidence="2">DSM 6200 / JCM 39069 / Hxd3</strain>
    </source>
</reference>
<dbReference type="AlphaFoldDB" id="A9A0A4"/>
<dbReference type="STRING" id="96561.Dole_3220"/>
<dbReference type="Gene3D" id="1.50.10.10">
    <property type="match status" value="1"/>
</dbReference>
<dbReference type="InterPro" id="IPR008928">
    <property type="entry name" value="6-hairpin_glycosidase_sf"/>
</dbReference>
<dbReference type="eggNOG" id="COG3387">
    <property type="taxonomic scope" value="Bacteria"/>
</dbReference>
<dbReference type="HOGENOM" id="CLU_764792_0_0_7"/>
<proteinExistence type="predicted"/>
<dbReference type="OrthoDB" id="9758578at2"/>
<dbReference type="EMBL" id="CP000859">
    <property type="protein sequence ID" value="ABW69023.1"/>
    <property type="molecule type" value="Genomic_DNA"/>
</dbReference>
<dbReference type="Proteomes" id="UP000008561">
    <property type="component" value="Chromosome"/>
</dbReference>
<protein>
    <recommendedName>
        <fullName evidence="3">Phenyltransferase domain-containing protein</fullName>
    </recommendedName>
</protein>
<gene>
    <name evidence="1" type="ordered locus">Dole_3220</name>
</gene>
<evidence type="ECO:0000313" key="2">
    <source>
        <dbReference type="Proteomes" id="UP000008561"/>
    </source>
</evidence>
<evidence type="ECO:0008006" key="3">
    <source>
        <dbReference type="Google" id="ProtNLM"/>
    </source>
</evidence>
<organism evidence="1 2">
    <name type="scientific">Desulfosudis oleivorans (strain DSM 6200 / JCM 39069 / Hxd3)</name>
    <name type="common">Desulfococcus oleovorans</name>
    <dbReference type="NCBI Taxonomy" id="96561"/>
    <lineage>
        <taxon>Bacteria</taxon>
        <taxon>Pseudomonadati</taxon>
        <taxon>Thermodesulfobacteriota</taxon>
        <taxon>Desulfobacteria</taxon>
        <taxon>Desulfobacterales</taxon>
        <taxon>Desulfosudaceae</taxon>
        <taxon>Desulfosudis</taxon>
    </lineage>
</organism>
<accession>A9A0A4</accession>
<dbReference type="SUPFAM" id="SSF48208">
    <property type="entry name" value="Six-hairpin glycosidases"/>
    <property type="match status" value="1"/>
</dbReference>
<dbReference type="KEGG" id="dol:Dole_3220"/>